<name>A0ACB9FK76_ARCLA</name>
<accession>A0ACB9FK76</accession>
<organism evidence="1 2">
    <name type="scientific">Arctium lappa</name>
    <name type="common">Greater burdock</name>
    <name type="synonym">Lappa major</name>
    <dbReference type="NCBI Taxonomy" id="4217"/>
    <lineage>
        <taxon>Eukaryota</taxon>
        <taxon>Viridiplantae</taxon>
        <taxon>Streptophyta</taxon>
        <taxon>Embryophyta</taxon>
        <taxon>Tracheophyta</taxon>
        <taxon>Spermatophyta</taxon>
        <taxon>Magnoliopsida</taxon>
        <taxon>eudicotyledons</taxon>
        <taxon>Gunneridae</taxon>
        <taxon>Pentapetalae</taxon>
        <taxon>asterids</taxon>
        <taxon>campanulids</taxon>
        <taxon>Asterales</taxon>
        <taxon>Asteraceae</taxon>
        <taxon>Carduoideae</taxon>
        <taxon>Cardueae</taxon>
        <taxon>Arctiinae</taxon>
        <taxon>Arctium</taxon>
    </lineage>
</organism>
<reference evidence="1 2" key="2">
    <citation type="journal article" date="2022" name="Mol. Ecol. Resour.">
        <title>The genomes of chicory, endive, great burdock and yacon provide insights into Asteraceae paleo-polyploidization history and plant inulin production.</title>
        <authorList>
            <person name="Fan W."/>
            <person name="Wang S."/>
            <person name="Wang H."/>
            <person name="Wang A."/>
            <person name="Jiang F."/>
            <person name="Liu H."/>
            <person name="Zhao H."/>
            <person name="Xu D."/>
            <person name="Zhang Y."/>
        </authorList>
    </citation>
    <scope>NUCLEOTIDE SEQUENCE [LARGE SCALE GENOMIC DNA]</scope>
    <source>
        <strain evidence="2">cv. Niubang</strain>
    </source>
</reference>
<comment type="caution">
    <text evidence="1">The sequence shown here is derived from an EMBL/GenBank/DDBJ whole genome shotgun (WGS) entry which is preliminary data.</text>
</comment>
<proteinExistence type="predicted"/>
<protein>
    <submittedName>
        <fullName evidence="1">Uncharacterized protein</fullName>
    </submittedName>
</protein>
<evidence type="ECO:0000313" key="2">
    <source>
        <dbReference type="Proteomes" id="UP001055879"/>
    </source>
</evidence>
<keyword evidence="2" id="KW-1185">Reference proteome</keyword>
<sequence>MKKMKKSRELIYISFVMLGLWIIGYGISLIYHKYILINSSESQGYWSQTYDHQSYKLYLKTLDYFARFLVLVSLFLMARVSQMVWKARKVLRDEGESTPSEKKVLLVSLGVYMCYLLLKIIERGFYLNPVQGSSTTDVYMKLTMDVLRYEVLVLQDYILIPQIIAFLIWKPRVSDGLLRSFFTGLWIPSLVQFVYEIIRDPVVYPA</sequence>
<gene>
    <name evidence="1" type="ORF">L6452_02737</name>
</gene>
<dbReference type="EMBL" id="CM042047">
    <property type="protein sequence ID" value="KAI3771572.1"/>
    <property type="molecule type" value="Genomic_DNA"/>
</dbReference>
<dbReference type="Proteomes" id="UP001055879">
    <property type="component" value="Linkage Group LG01"/>
</dbReference>
<reference evidence="2" key="1">
    <citation type="journal article" date="2022" name="Mol. Ecol. Resour.">
        <title>The genomes of chicory, endive, great burdock and yacon provide insights into Asteraceae palaeo-polyploidization history and plant inulin production.</title>
        <authorList>
            <person name="Fan W."/>
            <person name="Wang S."/>
            <person name="Wang H."/>
            <person name="Wang A."/>
            <person name="Jiang F."/>
            <person name="Liu H."/>
            <person name="Zhao H."/>
            <person name="Xu D."/>
            <person name="Zhang Y."/>
        </authorList>
    </citation>
    <scope>NUCLEOTIDE SEQUENCE [LARGE SCALE GENOMIC DNA]</scope>
    <source>
        <strain evidence="2">cv. Niubang</strain>
    </source>
</reference>
<evidence type="ECO:0000313" key="1">
    <source>
        <dbReference type="EMBL" id="KAI3771572.1"/>
    </source>
</evidence>